<name>A0AAP0N772_LIQFO</name>
<protein>
    <recommendedName>
        <fullName evidence="2">GIR1-like zinc ribbon domain-containing protein</fullName>
    </recommendedName>
</protein>
<feature type="compositionally biased region" description="Low complexity" evidence="1">
    <location>
        <begin position="163"/>
        <end position="178"/>
    </location>
</feature>
<dbReference type="Pfam" id="PF24747">
    <property type="entry name" value="Zn-ribbon_GIR1"/>
    <property type="match status" value="1"/>
</dbReference>
<feature type="region of interest" description="Disordered" evidence="1">
    <location>
        <begin position="77"/>
        <end position="98"/>
    </location>
</feature>
<comment type="caution">
    <text evidence="3">The sequence shown here is derived from an EMBL/GenBank/DDBJ whole genome shotgun (WGS) entry which is preliminary data.</text>
</comment>
<evidence type="ECO:0000259" key="2">
    <source>
        <dbReference type="Pfam" id="PF24747"/>
    </source>
</evidence>
<organism evidence="3 4">
    <name type="scientific">Liquidambar formosana</name>
    <name type="common">Formosan gum</name>
    <dbReference type="NCBI Taxonomy" id="63359"/>
    <lineage>
        <taxon>Eukaryota</taxon>
        <taxon>Viridiplantae</taxon>
        <taxon>Streptophyta</taxon>
        <taxon>Embryophyta</taxon>
        <taxon>Tracheophyta</taxon>
        <taxon>Spermatophyta</taxon>
        <taxon>Magnoliopsida</taxon>
        <taxon>eudicotyledons</taxon>
        <taxon>Gunneridae</taxon>
        <taxon>Pentapetalae</taxon>
        <taxon>Saxifragales</taxon>
        <taxon>Altingiaceae</taxon>
        <taxon>Liquidambar</taxon>
    </lineage>
</organism>
<feature type="domain" description="GIR1-like zinc ribbon" evidence="2">
    <location>
        <begin position="204"/>
        <end position="232"/>
    </location>
</feature>
<accession>A0AAP0N772</accession>
<evidence type="ECO:0000256" key="1">
    <source>
        <dbReference type="SAM" id="MobiDB-lite"/>
    </source>
</evidence>
<sequence length="249" mass="27109">MAADVSSAVRILKGRMEEQQVRGESNSGNSKVLITRDLLGGWSKLGSEELDLDLHVPLGCEKRLDLKSGKVFIQRCNASNSPSSSSSSDQNNSKREQKIESTMAALQDLNYPPSSTTPWNIHEESCLELKLFPSRYYQSVCTLDKVKSALERAEKGTEKKRSSSLSLSSSQSQSSSLMKQEEEEEEKRSSLCSPTFSSSSSAGMFAAGCPGCLLYVLTSKTNPKCPRCGSIVPSPAVTKKPRIDLNATL</sequence>
<feature type="region of interest" description="Disordered" evidence="1">
    <location>
        <begin position="154"/>
        <end position="193"/>
    </location>
</feature>
<dbReference type="PANTHER" id="PTHR33177">
    <property type="entry name" value="PUTATIVE-RELATED"/>
    <property type="match status" value="1"/>
</dbReference>
<dbReference type="InterPro" id="IPR055281">
    <property type="entry name" value="GIR1-2/SIED1"/>
</dbReference>
<gene>
    <name evidence="3" type="ORF">L1049_010178</name>
</gene>
<proteinExistence type="predicted"/>
<keyword evidence="4" id="KW-1185">Reference proteome</keyword>
<dbReference type="EMBL" id="JBBPBK010000016">
    <property type="protein sequence ID" value="KAK9267745.1"/>
    <property type="molecule type" value="Genomic_DNA"/>
</dbReference>
<evidence type="ECO:0000313" key="4">
    <source>
        <dbReference type="Proteomes" id="UP001415857"/>
    </source>
</evidence>
<reference evidence="3 4" key="1">
    <citation type="journal article" date="2024" name="Plant J.">
        <title>Genome sequences and population genomics reveal climatic adaptation and genomic divergence between two closely related sweetgum species.</title>
        <authorList>
            <person name="Xu W.Q."/>
            <person name="Ren C.Q."/>
            <person name="Zhang X.Y."/>
            <person name="Comes H.P."/>
            <person name="Liu X.H."/>
            <person name="Li Y.G."/>
            <person name="Kettle C.J."/>
            <person name="Jalonen R."/>
            <person name="Gaisberger H."/>
            <person name="Ma Y.Z."/>
            <person name="Qiu Y.X."/>
        </authorList>
    </citation>
    <scope>NUCLEOTIDE SEQUENCE [LARGE SCALE GENOMIC DNA]</scope>
    <source>
        <strain evidence="3">Hangzhou</strain>
    </source>
</reference>
<dbReference type="PANTHER" id="PTHR33177:SF24">
    <property type="entry name" value="FILAMENTOUS HEMAGGLUTININ TRANSPORTER"/>
    <property type="match status" value="1"/>
</dbReference>
<evidence type="ECO:0000313" key="3">
    <source>
        <dbReference type="EMBL" id="KAK9267745.1"/>
    </source>
</evidence>
<dbReference type="InterPro" id="IPR056440">
    <property type="entry name" value="Zn-ribbon_GIR1"/>
</dbReference>
<dbReference type="AlphaFoldDB" id="A0AAP0N772"/>
<dbReference type="Proteomes" id="UP001415857">
    <property type="component" value="Unassembled WGS sequence"/>
</dbReference>
<feature type="compositionally biased region" description="Low complexity" evidence="1">
    <location>
        <begin position="77"/>
        <end position="91"/>
    </location>
</feature>